<accession>A0A4P9WE55</accession>
<reference evidence="12" key="2">
    <citation type="submission" date="2018-06" db="EMBL/GenBank/DDBJ databases">
        <title>Leveraging single-cell genomics to expand the Fungal Tree of Life.</title>
        <authorList>
            <consortium name="DOE Joint Genome Institute"/>
            <person name="Ahrendt S.R."/>
            <person name="Quandt C.A."/>
            <person name="Ciobanu D."/>
            <person name="Clum A."/>
            <person name="Salamov A."/>
            <person name="Andreopoulos B."/>
            <person name="Cheng J.-F."/>
            <person name="Woyke T."/>
            <person name="Pelin A."/>
            <person name="Henrissat B."/>
            <person name="Reynolds N."/>
            <person name="Benny G.L."/>
            <person name="Smith M.E."/>
            <person name="James T.Y."/>
            <person name="Grigoriev I.V."/>
        </authorList>
    </citation>
    <scope>NUCLEOTIDE SEQUENCE</scope>
    <source>
        <strain evidence="12">Perch Fen</strain>
    </source>
</reference>
<evidence type="ECO:0000313" key="11">
    <source>
        <dbReference type="EMBL" id="RKO90042.1"/>
    </source>
</evidence>
<evidence type="ECO:0000256" key="8">
    <source>
        <dbReference type="ARBA" id="ARBA00025053"/>
    </source>
</evidence>
<keyword evidence="4 9" id="KW-0698">rRNA processing</keyword>
<evidence type="ECO:0000256" key="10">
    <source>
        <dbReference type="SAM" id="MobiDB-lite"/>
    </source>
</evidence>
<comment type="similarity">
    <text evidence="2 9">Belongs to the RRP36 family.</text>
</comment>
<dbReference type="PANTHER" id="PTHR21738:SF0">
    <property type="entry name" value="RIBOSOMAL RNA PROCESSING PROTEIN 36 HOMOLOG"/>
    <property type="match status" value="1"/>
</dbReference>
<comment type="subunit">
    <text evidence="9">Associates with 90S and pre-40S pre-ribosomal particles.</text>
</comment>
<organism evidence="12 13">
    <name type="scientific">Blyttiomyces helicus</name>
    <dbReference type="NCBI Taxonomy" id="388810"/>
    <lineage>
        <taxon>Eukaryota</taxon>
        <taxon>Fungi</taxon>
        <taxon>Fungi incertae sedis</taxon>
        <taxon>Chytridiomycota</taxon>
        <taxon>Chytridiomycota incertae sedis</taxon>
        <taxon>Chytridiomycetes</taxon>
        <taxon>Chytridiomycetes incertae sedis</taxon>
        <taxon>Blyttiomyces</taxon>
    </lineage>
</organism>
<dbReference type="GO" id="GO:0000462">
    <property type="term" value="P:maturation of SSU-rRNA from tricistronic rRNA transcript (SSU-rRNA, 5.8S rRNA, LSU-rRNA)"/>
    <property type="evidence" value="ECO:0007669"/>
    <property type="project" value="TreeGrafter"/>
</dbReference>
<evidence type="ECO:0000256" key="7">
    <source>
        <dbReference type="ARBA" id="ARBA00023274"/>
    </source>
</evidence>
<proteinExistence type="inferred from homology"/>
<dbReference type="GO" id="GO:0005730">
    <property type="term" value="C:nucleolus"/>
    <property type="evidence" value="ECO:0007669"/>
    <property type="project" value="UniProtKB-SubCell"/>
</dbReference>
<evidence type="ECO:0000256" key="4">
    <source>
        <dbReference type="ARBA" id="ARBA00022552"/>
    </source>
</evidence>
<dbReference type="Pfam" id="PF06102">
    <property type="entry name" value="RRP36"/>
    <property type="match status" value="1"/>
</dbReference>
<dbReference type="PANTHER" id="PTHR21738">
    <property type="entry name" value="RIBOSOMAL RNA PROCESSING PROTEIN 36 HOMOLOG"/>
    <property type="match status" value="1"/>
</dbReference>
<keyword evidence="5" id="KW-0175">Coiled coil</keyword>
<keyword evidence="13" id="KW-1185">Reference proteome</keyword>
<dbReference type="Proteomes" id="UP000269721">
    <property type="component" value="Unassembled WGS sequence"/>
</dbReference>
<protein>
    <recommendedName>
        <fullName evidence="9">rRNA biogenesis protein RRP36</fullName>
    </recommendedName>
</protein>
<name>A0A4P9WE55_9FUNG</name>
<keyword evidence="3 9" id="KW-0690">Ribosome biogenesis</keyword>
<gene>
    <name evidence="11" type="ORF">BDK51DRAFT_43534</name>
    <name evidence="12" type="ORF">BDK51DRAFT_43537</name>
</gene>
<comment type="subcellular location">
    <subcellularLocation>
        <location evidence="1 9">Nucleus</location>
        <location evidence="1 9">Nucleolus</location>
    </subcellularLocation>
</comment>
<evidence type="ECO:0000256" key="1">
    <source>
        <dbReference type="ARBA" id="ARBA00004604"/>
    </source>
</evidence>
<reference evidence="13" key="1">
    <citation type="journal article" date="2018" name="Nat. Microbiol.">
        <title>Leveraging single-cell genomics to expand the fungal tree of life.</title>
        <authorList>
            <person name="Ahrendt S.R."/>
            <person name="Quandt C.A."/>
            <person name="Ciobanu D."/>
            <person name="Clum A."/>
            <person name="Salamov A."/>
            <person name="Andreopoulos B."/>
            <person name="Cheng J.F."/>
            <person name="Woyke T."/>
            <person name="Pelin A."/>
            <person name="Henrissat B."/>
            <person name="Reynolds N.K."/>
            <person name="Benny G.L."/>
            <person name="Smith M.E."/>
            <person name="James T.Y."/>
            <person name="Grigoriev I.V."/>
        </authorList>
    </citation>
    <scope>NUCLEOTIDE SEQUENCE [LARGE SCALE GENOMIC DNA]</scope>
</reference>
<dbReference type="EMBL" id="KZ995753">
    <property type="protein sequence ID" value="RKO90042.1"/>
    <property type="molecule type" value="Genomic_DNA"/>
</dbReference>
<evidence type="ECO:0000256" key="5">
    <source>
        <dbReference type="ARBA" id="ARBA00023054"/>
    </source>
</evidence>
<dbReference type="InterPro" id="IPR009292">
    <property type="entry name" value="RRP36"/>
</dbReference>
<comment type="function">
    <text evidence="8 9">Component of the 90S pre-ribosome involved in the maturation of rRNAs. Required for early cleavages of the pre-RNAs in the 40S ribosomal subunit maturation pathway.</text>
</comment>
<feature type="compositionally biased region" description="Basic and acidic residues" evidence="10">
    <location>
        <begin position="115"/>
        <end position="130"/>
    </location>
</feature>
<keyword evidence="7 9" id="KW-0687">Ribonucleoprotein</keyword>
<dbReference type="OrthoDB" id="448446at2759"/>
<dbReference type="GO" id="GO:0030686">
    <property type="term" value="C:90S preribosome"/>
    <property type="evidence" value="ECO:0007669"/>
    <property type="project" value="TreeGrafter"/>
</dbReference>
<evidence type="ECO:0000256" key="2">
    <source>
        <dbReference type="ARBA" id="ARBA00009418"/>
    </source>
</evidence>
<sequence>MTLLKQQIVKEKDPDEKEKMQRLLTSMTSRAQTRKATEKRRELVRGWKKSEAELVKKGKKPFFLKKGKVFLRVRVGLRIDHGFGDVKRLELVEKFKQLGEKDIDKALQKRRKKNASREHRFMPYKRRSAE</sequence>
<evidence type="ECO:0000256" key="9">
    <source>
        <dbReference type="RuleBase" id="RU368027"/>
    </source>
</evidence>
<keyword evidence="6 9" id="KW-0539">Nucleus</keyword>
<evidence type="ECO:0000256" key="6">
    <source>
        <dbReference type="ARBA" id="ARBA00023242"/>
    </source>
</evidence>
<dbReference type="EMBL" id="KZ995753">
    <property type="protein sequence ID" value="RKO90045.1"/>
    <property type="molecule type" value="Genomic_DNA"/>
</dbReference>
<evidence type="ECO:0000256" key="3">
    <source>
        <dbReference type="ARBA" id="ARBA00022517"/>
    </source>
</evidence>
<dbReference type="AlphaFoldDB" id="A0A4P9WE55"/>
<feature type="region of interest" description="Disordered" evidence="10">
    <location>
        <begin position="108"/>
        <end position="130"/>
    </location>
</feature>
<evidence type="ECO:0000313" key="12">
    <source>
        <dbReference type="EMBL" id="RKO90045.1"/>
    </source>
</evidence>
<evidence type="ECO:0000313" key="13">
    <source>
        <dbReference type="Proteomes" id="UP000269721"/>
    </source>
</evidence>